<dbReference type="AlphaFoldDB" id="A0A328BPF8"/>
<proteinExistence type="predicted"/>
<protein>
    <recommendedName>
        <fullName evidence="4">Lipoprotein</fullName>
    </recommendedName>
</protein>
<gene>
    <name evidence="2" type="ORF">DLM85_10090</name>
</gene>
<evidence type="ECO:0008006" key="4">
    <source>
        <dbReference type="Google" id="ProtNLM"/>
    </source>
</evidence>
<dbReference type="PROSITE" id="PS51257">
    <property type="entry name" value="PROKAR_LIPOPROTEIN"/>
    <property type="match status" value="1"/>
</dbReference>
<keyword evidence="3" id="KW-1185">Reference proteome</keyword>
<name>A0A328BPF8_9BACT</name>
<dbReference type="EMBL" id="QHKM01000002">
    <property type="protein sequence ID" value="RAK68361.1"/>
    <property type="molecule type" value="Genomic_DNA"/>
</dbReference>
<comment type="caution">
    <text evidence="2">The sequence shown here is derived from an EMBL/GenBank/DDBJ whole genome shotgun (WGS) entry which is preliminary data.</text>
</comment>
<dbReference type="OrthoDB" id="850811at2"/>
<accession>A0A328BPF8</accession>
<feature type="signal peptide" evidence="1">
    <location>
        <begin position="1"/>
        <end position="21"/>
    </location>
</feature>
<feature type="chain" id="PRO_5016298217" description="Lipoprotein" evidence="1">
    <location>
        <begin position="22"/>
        <end position="199"/>
    </location>
</feature>
<reference evidence="3" key="1">
    <citation type="submission" date="2018-05" db="EMBL/GenBank/DDBJ databases">
        <authorList>
            <person name="Nie L."/>
        </authorList>
    </citation>
    <scope>NUCLEOTIDE SEQUENCE [LARGE SCALE GENOMIC DNA]</scope>
    <source>
        <strain evidence="3">NL</strain>
    </source>
</reference>
<evidence type="ECO:0000313" key="2">
    <source>
        <dbReference type="EMBL" id="RAK68361.1"/>
    </source>
</evidence>
<dbReference type="Proteomes" id="UP000248553">
    <property type="component" value="Unassembled WGS sequence"/>
</dbReference>
<organism evidence="2 3">
    <name type="scientific">Hymenobacter edaphi</name>
    <dbReference type="NCBI Taxonomy" id="2211146"/>
    <lineage>
        <taxon>Bacteria</taxon>
        <taxon>Pseudomonadati</taxon>
        <taxon>Bacteroidota</taxon>
        <taxon>Cytophagia</taxon>
        <taxon>Cytophagales</taxon>
        <taxon>Hymenobacteraceae</taxon>
        <taxon>Hymenobacter</taxon>
    </lineage>
</organism>
<dbReference type="RefSeq" id="WP_111477974.1">
    <property type="nucleotide sequence ID" value="NZ_QHKM01000002.1"/>
</dbReference>
<keyword evidence="1" id="KW-0732">Signal</keyword>
<sequence length="199" mass="21218">MKTPSLLLLGAALSLTATSCADQPDVAPQPAPAPAATFTLARSFYYPGTTVFSGVSYPTADVRAHGHQNPAGLHLQFVTHDRREGVYLTVDRSALGPDLLGTYALRSATNSRNPALAGYGYNYRVTDGGTAGSYYASSFSELEGQVRISAYDAARHLISGSYEVRLPDVSDPTDSVRARANQLRCRVTLGGSFANLRVE</sequence>
<evidence type="ECO:0000313" key="3">
    <source>
        <dbReference type="Proteomes" id="UP000248553"/>
    </source>
</evidence>
<evidence type="ECO:0000256" key="1">
    <source>
        <dbReference type="SAM" id="SignalP"/>
    </source>
</evidence>